<evidence type="ECO:0000313" key="3">
    <source>
        <dbReference type="EMBL" id="EDO39384.1"/>
    </source>
</evidence>
<feature type="compositionally biased region" description="Basic and acidic residues" evidence="1">
    <location>
        <begin position="56"/>
        <end position="72"/>
    </location>
</feature>
<dbReference type="STRING" id="45351.A7SA23"/>
<feature type="signal peptide" evidence="2">
    <location>
        <begin position="1"/>
        <end position="17"/>
    </location>
</feature>
<reference evidence="3 4" key="1">
    <citation type="journal article" date="2007" name="Science">
        <title>Sea anemone genome reveals ancestral eumetazoan gene repertoire and genomic organization.</title>
        <authorList>
            <person name="Putnam N.H."/>
            <person name="Srivastava M."/>
            <person name="Hellsten U."/>
            <person name="Dirks B."/>
            <person name="Chapman J."/>
            <person name="Salamov A."/>
            <person name="Terry A."/>
            <person name="Shapiro H."/>
            <person name="Lindquist E."/>
            <person name="Kapitonov V.V."/>
            <person name="Jurka J."/>
            <person name="Genikhovich G."/>
            <person name="Grigoriev I.V."/>
            <person name="Lucas S.M."/>
            <person name="Steele R.E."/>
            <person name="Finnerty J.R."/>
            <person name="Technau U."/>
            <person name="Martindale M.Q."/>
            <person name="Rokhsar D.S."/>
        </authorList>
    </citation>
    <scope>NUCLEOTIDE SEQUENCE [LARGE SCALE GENOMIC DNA]</scope>
    <source>
        <strain evidence="4">CH2 X CH6</strain>
    </source>
</reference>
<accession>A7SA23</accession>
<evidence type="ECO:0000313" key="4">
    <source>
        <dbReference type="Proteomes" id="UP000001593"/>
    </source>
</evidence>
<proteinExistence type="predicted"/>
<sequence>MAIVVTLCSVLLNKVLAGNLPRDQVFKMADVEAMETDSVPEKKCKMSANESEMQTDTERHSKGKDNKTVSEKKTKKGFELPWVEKYRPTKLHEIVGNEETVSRLEVKF</sequence>
<dbReference type="AlphaFoldDB" id="A7SA23"/>
<evidence type="ECO:0000256" key="1">
    <source>
        <dbReference type="SAM" id="MobiDB-lite"/>
    </source>
</evidence>
<dbReference type="Proteomes" id="UP000001593">
    <property type="component" value="Unassembled WGS sequence"/>
</dbReference>
<keyword evidence="4" id="KW-1185">Reference proteome</keyword>
<protein>
    <submittedName>
        <fullName evidence="3">Uncharacterized protein</fullName>
    </submittedName>
</protein>
<feature type="chain" id="PRO_5002714218" evidence="2">
    <location>
        <begin position="18"/>
        <end position="108"/>
    </location>
</feature>
<dbReference type="EMBL" id="DS469607">
    <property type="protein sequence ID" value="EDO39384.1"/>
    <property type="molecule type" value="Genomic_DNA"/>
</dbReference>
<name>A7SA23_NEMVE</name>
<gene>
    <name evidence="3" type="ORF">NEMVEDRAFT_v1g209079</name>
</gene>
<feature type="region of interest" description="Disordered" evidence="1">
    <location>
        <begin position="37"/>
        <end position="72"/>
    </location>
</feature>
<dbReference type="KEGG" id="nve:5511046"/>
<dbReference type="InParanoid" id="A7SA23"/>
<dbReference type="HOGENOM" id="CLU_2200037_0_0_1"/>
<evidence type="ECO:0000256" key="2">
    <source>
        <dbReference type="SAM" id="SignalP"/>
    </source>
</evidence>
<keyword evidence="2" id="KW-0732">Signal</keyword>
<organism evidence="3 4">
    <name type="scientific">Nematostella vectensis</name>
    <name type="common">Starlet sea anemone</name>
    <dbReference type="NCBI Taxonomy" id="45351"/>
    <lineage>
        <taxon>Eukaryota</taxon>
        <taxon>Metazoa</taxon>
        <taxon>Cnidaria</taxon>
        <taxon>Anthozoa</taxon>
        <taxon>Hexacorallia</taxon>
        <taxon>Actiniaria</taxon>
        <taxon>Edwardsiidae</taxon>
        <taxon>Nematostella</taxon>
    </lineage>
</organism>
<dbReference type="PhylomeDB" id="A7SA23"/>